<dbReference type="Proteomes" id="UP000000496">
    <property type="component" value="Chromosome gsn.131"/>
</dbReference>
<dbReference type="eggNOG" id="COG1729">
    <property type="taxonomic scope" value="Bacteria"/>
</dbReference>
<dbReference type="Gene3D" id="1.25.40.10">
    <property type="entry name" value="Tetratricopeptide repeat domain"/>
    <property type="match status" value="1"/>
</dbReference>
<gene>
    <name evidence="2" type="ordered locus">SNE_A20140</name>
</gene>
<keyword evidence="1" id="KW-0732">Signal</keyword>
<dbReference type="STRING" id="331113.SNE_A20140"/>
<organism evidence="2 3">
    <name type="scientific">Simkania negevensis (strain ATCC VR-1471 / DSM 27360 / Z)</name>
    <dbReference type="NCBI Taxonomy" id="331113"/>
    <lineage>
        <taxon>Bacteria</taxon>
        <taxon>Pseudomonadati</taxon>
        <taxon>Chlamydiota</taxon>
        <taxon>Chlamydiia</taxon>
        <taxon>Parachlamydiales</taxon>
        <taxon>Simkaniaceae</taxon>
        <taxon>Simkania</taxon>
    </lineage>
</organism>
<dbReference type="PROSITE" id="PS51257">
    <property type="entry name" value="PROKAR_LIPOPROTEIN"/>
    <property type="match status" value="1"/>
</dbReference>
<dbReference type="SUPFAM" id="SSF48452">
    <property type="entry name" value="TPR-like"/>
    <property type="match status" value="1"/>
</dbReference>
<name>F8L3N2_SIMNZ</name>
<accession>F8L3N2</accession>
<evidence type="ECO:0008006" key="4">
    <source>
        <dbReference type="Google" id="ProtNLM"/>
    </source>
</evidence>
<protein>
    <recommendedName>
        <fullName evidence="4">Lipoprotein</fullName>
    </recommendedName>
</protein>
<feature type="signal peptide" evidence="1">
    <location>
        <begin position="1"/>
        <end position="20"/>
    </location>
</feature>
<proteinExistence type="predicted"/>
<keyword evidence="3" id="KW-1185">Reference proteome</keyword>
<reference evidence="2 3" key="2">
    <citation type="journal article" date="2011" name="Mol. Biol. Evol.">
        <title>Unity in variety--the pan-genome of the Chlamydiae.</title>
        <authorList>
            <person name="Collingro A."/>
            <person name="Tischler P."/>
            <person name="Weinmaier T."/>
            <person name="Penz T."/>
            <person name="Heinz E."/>
            <person name="Brunham R.C."/>
            <person name="Read T.D."/>
            <person name="Bavoil P.M."/>
            <person name="Sachse K."/>
            <person name="Kahane S."/>
            <person name="Friedman M.G."/>
            <person name="Rattei T."/>
            <person name="Myers G.S."/>
            <person name="Horn M."/>
        </authorList>
    </citation>
    <scope>NUCLEOTIDE SEQUENCE [LARGE SCALE GENOMIC DNA]</scope>
    <source>
        <strain evidence="3">ATCC VR-1471 / Z</strain>
    </source>
</reference>
<feature type="chain" id="PRO_5003379261" description="Lipoprotein" evidence="1">
    <location>
        <begin position="21"/>
        <end position="315"/>
    </location>
</feature>
<evidence type="ECO:0000313" key="3">
    <source>
        <dbReference type="Proteomes" id="UP000000496"/>
    </source>
</evidence>
<evidence type="ECO:0000313" key="2">
    <source>
        <dbReference type="EMBL" id="CCB89891.1"/>
    </source>
</evidence>
<dbReference type="EMBL" id="FR872582">
    <property type="protein sequence ID" value="CCB89891.1"/>
    <property type="molecule type" value="Genomic_DNA"/>
</dbReference>
<sequence>MKSKLLLLLLVVFVSSCYKVSDKLEPQVNYAVQDRYLKQLPPAFPELSYEEKKEAWGKEYILGQRFAQDLDFYRAITTFKRSEYLLPEEDTERLLEIQYQMLLCYYLGKRYQDAIQTYNHSKLYTTTIAFPAYHDMLVILYECYIETGDQLKAEHTLRTIRSYYPETAKKLELATILIEGDLIALEKESQQSPSQTYLSEILTEYDAKKKSVKKAQTFNMILPGAGYLYVGQKQSAVTAFLLNGLFIAAAVHFFCKGEIAAGVITTSFEAGWYFGGIYGAGESAKLYNERVYEDLAYPALNRNGLFPVLMLQYGF</sequence>
<dbReference type="RefSeq" id="WP_013944357.1">
    <property type="nucleotide sequence ID" value="NC_015713.1"/>
</dbReference>
<dbReference type="KEGG" id="sng:SNE_A20140"/>
<reference key="1">
    <citation type="journal article" date="2011" name="Mol. Biol. Evol.">
        <title>Unity in variety -- the pan-genome of the Chlamydiae.</title>
        <authorList>
            <person name="Collingro A."/>
            <person name="Tischler P."/>
            <person name="Weinmaier T."/>
            <person name="Penz T."/>
            <person name="Heinz E."/>
            <person name="Brunham R.C."/>
            <person name="Read T.D."/>
            <person name="Bavoil P.M."/>
            <person name="Sachse K."/>
            <person name="Kahane S."/>
            <person name="Friedman M.G."/>
            <person name="Rattei T."/>
            <person name="Myers G.S.A."/>
            <person name="Horn M."/>
        </authorList>
    </citation>
    <scope>NUCLEOTIDE SEQUENCE</scope>
    <source>
        <strain>Z</strain>
    </source>
</reference>
<dbReference type="AlphaFoldDB" id="F8L3N2"/>
<dbReference type="HOGENOM" id="CLU_882490_0_0_0"/>
<evidence type="ECO:0000256" key="1">
    <source>
        <dbReference type="SAM" id="SignalP"/>
    </source>
</evidence>
<dbReference type="InterPro" id="IPR011990">
    <property type="entry name" value="TPR-like_helical_dom_sf"/>
</dbReference>
<dbReference type="OrthoDB" id="5491410at2"/>